<comment type="caution">
    <text evidence="2">The sequence shown here is derived from an EMBL/GenBank/DDBJ whole genome shotgun (WGS) entry which is preliminary data.</text>
</comment>
<protein>
    <submittedName>
        <fullName evidence="2">Uncharacterized protein</fullName>
    </submittedName>
</protein>
<name>A0AAV9D7G0_ACOCL</name>
<keyword evidence="3" id="KW-1185">Reference proteome</keyword>
<gene>
    <name evidence="2" type="ORF">QJS10_CPB15g00856</name>
</gene>
<dbReference type="Proteomes" id="UP001180020">
    <property type="component" value="Unassembled WGS sequence"/>
</dbReference>
<reference evidence="2" key="2">
    <citation type="submission" date="2023-06" db="EMBL/GenBank/DDBJ databases">
        <authorList>
            <person name="Ma L."/>
            <person name="Liu K.-W."/>
            <person name="Li Z."/>
            <person name="Hsiao Y.-Y."/>
            <person name="Qi Y."/>
            <person name="Fu T."/>
            <person name="Tang G."/>
            <person name="Zhang D."/>
            <person name="Sun W.-H."/>
            <person name="Liu D.-K."/>
            <person name="Li Y."/>
            <person name="Chen G.-Z."/>
            <person name="Liu X.-D."/>
            <person name="Liao X.-Y."/>
            <person name="Jiang Y.-T."/>
            <person name="Yu X."/>
            <person name="Hao Y."/>
            <person name="Huang J."/>
            <person name="Zhao X.-W."/>
            <person name="Ke S."/>
            <person name="Chen Y.-Y."/>
            <person name="Wu W.-L."/>
            <person name="Hsu J.-L."/>
            <person name="Lin Y.-F."/>
            <person name="Huang M.-D."/>
            <person name="Li C.-Y."/>
            <person name="Huang L."/>
            <person name="Wang Z.-W."/>
            <person name="Zhao X."/>
            <person name="Zhong W.-Y."/>
            <person name="Peng D.-H."/>
            <person name="Ahmad S."/>
            <person name="Lan S."/>
            <person name="Zhang J.-S."/>
            <person name="Tsai W.-C."/>
            <person name="Van De Peer Y."/>
            <person name="Liu Z.-J."/>
        </authorList>
    </citation>
    <scope>NUCLEOTIDE SEQUENCE</scope>
    <source>
        <strain evidence="2">CP</strain>
        <tissue evidence="2">Leaves</tissue>
    </source>
</reference>
<evidence type="ECO:0000313" key="2">
    <source>
        <dbReference type="EMBL" id="KAK1296033.1"/>
    </source>
</evidence>
<dbReference type="AlphaFoldDB" id="A0AAV9D7G0"/>
<reference evidence="2" key="1">
    <citation type="journal article" date="2023" name="Nat. Commun.">
        <title>Diploid and tetraploid genomes of Acorus and the evolution of monocots.</title>
        <authorList>
            <person name="Ma L."/>
            <person name="Liu K.W."/>
            <person name="Li Z."/>
            <person name="Hsiao Y.Y."/>
            <person name="Qi Y."/>
            <person name="Fu T."/>
            <person name="Tang G.D."/>
            <person name="Zhang D."/>
            <person name="Sun W.H."/>
            <person name="Liu D.K."/>
            <person name="Li Y."/>
            <person name="Chen G.Z."/>
            <person name="Liu X.D."/>
            <person name="Liao X.Y."/>
            <person name="Jiang Y.T."/>
            <person name="Yu X."/>
            <person name="Hao Y."/>
            <person name="Huang J."/>
            <person name="Zhao X.W."/>
            <person name="Ke S."/>
            <person name="Chen Y.Y."/>
            <person name="Wu W.L."/>
            <person name="Hsu J.L."/>
            <person name="Lin Y.F."/>
            <person name="Huang M.D."/>
            <person name="Li C.Y."/>
            <person name="Huang L."/>
            <person name="Wang Z.W."/>
            <person name="Zhao X."/>
            <person name="Zhong W.Y."/>
            <person name="Peng D.H."/>
            <person name="Ahmad S."/>
            <person name="Lan S."/>
            <person name="Zhang J.S."/>
            <person name="Tsai W.C."/>
            <person name="Van de Peer Y."/>
            <person name="Liu Z.J."/>
        </authorList>
    </citation>
    <scope>NUCLEOTIDE SEQUENCE</scope>
    <source>
        <strain evidence="2">CP</strain>
    </source>
</reference>
<feature type="region of interest" description="Disordered" evidence="1">
    <location>
        <begin position="1"/>
        <end position="25"/>
    </location>
</feature>
<dbReference type="EMBL" id="JAUJYO010000015">
    <property type="protein sequence ID" value="KAK1296033.1"/>
    <property type="molecule type" value="Genomic_DNA"/>
</dbReference>
<accession>A0AAV9D7G0</accession>
<evidence type="ECO:0000256" key="1">
    <source>
        <dbReference type="SAM" id="MobiDB-lite"/>
    </source>
</evidence>
<sequence length="56" mass="6285">MGRLLSSSRPHHDLSNVPSLTSGGLEDKYGKIVRKNVFQRKYGFVKYFASKKGVEA</sequence>
<proteinExistence type="predicted"/>
<organism evidence="2 3">
    <name type="scientific">Acorus calamus</name>
    <name type="common">Sweet flag</name>
    <dbReference type="NCBI Taxonomy" id="4465"/>
    <lineage>
        <taxon>Eukaryota</taxon>
        <taxon>Viridiplantae</taxon>
        <taxon>Streptophyta</taxon>
        <taxon>Embryophyta</taxon>
        <taxon>Tracheophyta</taxon>
        <taxon>Spermatophyta</taxon>
        <taxon>Magnoliopsida</taxon>
        <taxon>Liliopsida</taxon>
        <taxon>Acoraceae</taxon>
        <taxon>Acorus</taxon>
    </lineage>
</organism>
<evidence type="ECO:0000313" key="3">
    <source>
        <dbReference type="Proteomes" id="UP001180020"/>
    </source>
</evidence>